<dbReference type="Proteomes" id="UP000557688">
    <property type="component" value="Unassembled WGS sequence"/>
</dbReference>
<accession>A0A839V3D3</accession>
<gene>
    <name evidence="1" type="ORF">FHR90_001875</name>
</gene>
<name>A0A839V3D3_9PROT</name>
<protein>
    <submittedName>
        <fullName evidence="1">Regulatory protein</fullName>
    </submittedName>
</protein>
<proteinExistence type="predicted"/>
<organism evidence="1 2">
    <name type="scientific">Endobacter medicaginis</name>
    <dbReference type="NCBI Taxonomy" id="1181271"/>
    <lineage>
        <taxon>Bacteria</taxon>
        <taxon>Pseudomonadati</taxon>
        <taxon>Pseudomonadota</taxon>
        <taxon>Alphaproteobacteria</taxon>
        <taxon>Acetobacterales</taxon>
        <taxon>Acetobacteraceae</taxon>
        <taxon>Endobacter</taxon>
    </lineage>
</organism>
<evidence type="ECO:0000313" key="1">
    <source>
        <dbReference type="EMBL" id="MBB3174039.1"/>
    </source>
</evidence>
<evidence type="ECO:0000313" key="2">
    <source>
        <dbReference type="Proteomes" id="UP000557688"/>
    </source>
</evidence>
<dbReference type="AlphaFoldDB" id="A0A839V3D3"/>
<dbReference type="RefSeq" id="WP_266153120.1">
    <property type="nucleotide sequence ID" value="NZ_JACHXV010000006.1"/>
</dbReference>
<sequence length="197" mass="21029">MPSRRPPGPPPSGHVLHEAALRHLARFAATRAGLLRVLDRRIARWARRMQDDGQVVPETTLREAREAAATVVSALAAEGLVDDAAFAAARARRLSRGGRSGRAIGAALARAGVGETEAREAVADDVEAEFDRAVLAARRRRVGPFAPGAGVEPDEAAPDDPRVLGWFARAGFTRDVAQRVLALSPEEAAERVLAARR</sequence>
<comment type="caution">
    <text evidence="1">The sequence shown here is derived from an EMBL/GenBank/DDBJ whole genome shotgun (WGS) entry which is preliminary data.</text>
</comment>
<keyword evidence="2" id="KW-1185">Reference proteome</keyword>
<dbReference type="EMBL" id="JACHXV010000006">
    <property type="protein sequence ID" value="MBB3174039.1"/>
    <property type="molecule type" value="Genomic_DNA"/>
</dbReference>
<reference evidence="1 2" key="1">
    <citation type="submission" date="2020-08" db="EMBL/GenBank/DDBJ databases">
        <title>Genomic Encyclopedia of Type Strains, Phase III (KMG-III): the genomes of soil and plant-associated and newly described type strains.</title>
        <authorList>
            <person name="Whitman W."/>
        </authorList>
    </citation>
    <scope>NUCLEOTIDE SEQUENCE [LARGE SCALE GENOMIC DNA]</scope>
    <source>
        <strain evidence="1 2">CECT 8088</strain>
    </source>
</reference>